<organism evidence="7 8">
    <name type="scientific">Nonomuraea spiralis</name>
    <dbReference type="NCBI Taxonomy" id="46182"/>
    <lineage>
        <taxon>Bacteria</taxon>
        <taxon>Bacillati</taxon>
        <taxon>Actinomycetota</taxon>
        <taxon>Actinomycetes</taxon>
        <taxon>Streptosporangiales</taxon>
        <taxon>Streptosporangiaceae</taxon>
        <taxon>Nonomuraea</taxon>
    </lineage>
</organism>
<keyword evidence="4" id="KW-0560">Oxidoreductase</keyword>
<evidence type="ECO:0000256" key="1">
    <source>
        <dbReference type="ARBA" id="ARBA00001974"/>
    </source>
</evidence>
<accession>A0ABV5IK13</accession>
<dbReference type="InterPro" id="IPR028202">
    <property type="entry name" value="Reductase_C"/>
</dbReference>
<evidence type="ECO:0000256" key="3">
    <source>
        <dbReference type="ARBA" id="ARBA00022827"/>
    </source>
</evidence>
<dbReference type="Gene3D" id="3.50.50.60">
    <property type="entry name" value="FAD/NAD(P)-binding domain"/>
    <property type="match status" value="2"/>
</dbReference>
<dbReference type="Proteomes" id="UP001589647">
    <property type="component" value="Unassembled WGS sequence"/>
</dbReference>
<feature type="domain" description="Reductase C-terminal" evidence="6">
    <location>
        <begin position="325"/>
        <end position="389"/>
    </location>
</feature>
<evidence type="ECO:0000313" key="7">
    <source>
        <dbReference type="EMBL" id="MFB9204870.1"/>
    </source>
</evidence>
<dbReference type="PANTHER" id="PTHR43557:SF2">
    <property type="entry name" value="RIESKE DOMAIN-CONTAINING PROTEIN-RELATED"/>
    <property type="match status" value="1"/>
</dbReference>
<evidence type="ECO:0000313" key="8">
    <source>
        <dbReference type="Proteomes" id="UP001589647"/>
    </source>
</evidence>
<gene>
    <name evidence="7" type="ORF">ACFFV7_26995</name>
</gene>
<comment type="cofactor">
    <cofactor evidence="1">
        <name>FAD</name>
        <dbReference type="ChEBI" id="CHEBI:57692"/>
    </cofactor>
</comment>
<dbReference type="InterPro" id="IPR050446">
    <property type="entry name" value="FAD-oxidoreductase/Apoptosis"/>
</dbReference>
<comment type="caution">
    <text evidence="7">The sequence shown here is derived from an EMBL/GenBank/DDBJ whole genome shotgun (WGS) entry which is preliminary data.</text>
</comment>
<evidence type="ECO:0000259" key="6">
    <source>
        <dbReference type="Pfam" id="PF14759"/>
    </source>
</evidence>
<evidence type="ECO:0000259" key="5">
    <source>
        <dbReference type="Pfam" id="PF07992"/>
    </source>
</evidence>
<keyword evidence="8" id="KW-1185">Reference proteome</keyword>
<dbReference type="InterPro" id="IPR036188">
    <property type="entry name" value="FAD/NAD-bd_sf"/>
</dbReference>
<dbReference type="InterPro" id="IPR023753">
    <property type="entry name" value="FAD/NAD-binding_dom"/>
</dbReference>
<evidence type="ECO:0000256" key="2">
    <source>
        <dbReference type="ARBA" id="ARBA00022630"/>
    </source>
</evidence>
<keyword evidence="2" id="KW-0285">Flavoprotein</keyword>
<name>A0ABV5IK13_9ACTN</name>
<dbReference type="SUPFAM" id="SSF55424">
    <property type="entry name" value="FAD/NAD-linked reductases, dimerisation (C-terminal) domain"/>
    <property type="match status" value="1"/>
</dbReference>
<evidence type="ECO:0000256" key="4">
    <source>
        <dbReference type="ARBA" id="ARBA00023002"/>
    </source>
</evidence>
<protein>
    <submittedName>
        <fullName evidence="7">NAD(P)/FAD-dependent oxidoreductase</fullName>
    </submittedName>
</protein>
<proteinExistence type="predicted"/>
<keyword evidence="3" id="KW-0274">FAD</keyword>
<dbReference type="PANTHER" id="PTHR43557">
    <property type="entry name" value="APOPTOSIS-INDUCING FACTOR 1"/>
    <property type="match status" value="1"/>
</dbReference>
<sequence>MRELNTIAVVGASLAGLRAVQALHREGFTGAVTLIGGERHLPYNRPPLSKSMLRGDDEITLPGAEELGEHWLKGRHAVSLDAGDKRLTLDDGSEVRYDGLVIATGARPRRLADHPRGVHTLRTVEDSLALRAELAAGPARVVVIGGGFIGGEVASTVRALGLPVTLVDSSPYPMLGALGEDASRWLAGHHRDHGVDLVGGVRVTGFESDGRVTGVRLDDGRTLPADLVIAGMGVEPNTGWLEGSGLELGDGVLCDENLFAVGAADVVAAGDVARWPHSLYGGALVRVEHWSNANDQGTAAALNLLAGPANAKPFDDLPSFATHVHGARVQTAGLPHLADESRLVAGSPDEGRFALAFAKDGVLVGAVAVNSPKDLIRVKRAVAAGGSLESLV</sequence>
<dbReference type="PRINTS" id="PR00469">
    <property type="entry name" value="PNDRDTASEII"/>
</dbReference>
<dbReference type="EMBL" id="JBHMEI010000021">
    <property type="protein sequence ID" value="MFB9204870.1"/>
    <property type="molecule type" value="Genomic_DNA"/>
</dbReference>
<dbReference type="RefSeq" id="WP_189649688.1">
    <property type="nucleotide sequence ID" value="NZ_BMRC01000010.1"/>
</dbReference>
<reference evidence="7 8" key="1">
    <citation type="submission" date="2024-09" db="EMBL/GenBank/DDBJ databases">
        <authorList>
            <person name="Sun Q."/>
            <person name="Mori K."/>
        </authorList>
    </citation>
    <scope>NUCLEOTIDE SEQUENCE [LARGE SCALE GENOMIC DNA]</scope>
    <source>
        <strain evidence="7 8">CCM 3426</strain>
    </source>
</reference>
<feature type="domain" description="FAD/NAD(P)-binding" evidence="5">
    <location>
        <begin position="6"/>
        <end position="297"/>
    </location>
</feature>
<dbReference type="InterPro" id="IPR016156">
    <property type="entry name" value="FAD/NAD-linked_Rdtase_dimer_sf"/>
</dbReference>
<dbReference type="Pfam" id="PF07992">
    <property type="entry name" value="Pyr_redox_2"/>
    <property type="match status" value="1"/>
</dbReference>
<dbReference type="PRINTS" id="PR00368">
    <property type="entry name" value="FADPNR"/>
</dbReference>
<dbReference type="SUPFAM" id="SSF51905">
    <property type="entry name" value="FAD/NAD(P)-binding domain"/>
    <property type="match status" value="1"/>
</dbReference>
<dbReference type="Pfam" id="PF14759">
    <property type="entry name" value="Reductase_C"/>
    <property type="match status" value="1"/>
</dbReference>
<dbReference type="Gene3D" id="3.30.390.30">
    <property type="match status" value="1"/>
</dbReference>